<evidence type="ECO:0000313" key="2">
    <source>
        <dbReference type="EMBL" id="SKB50129.1"/>
    </source>
</evidence>
<dbReference type="InterPro" id="IPR016032">
    <property type="entry name" value="Sig_transdc_resp-reg_C-effctor"/>
</dbReference>
<dbReference type="InterPro" id="IPR011990">
    <property type="entry name" value="TPR-like_helical_dom_sf"/>
</dbReference>
<organism evidence="2 3">
    <name type="scientific">Acetoanaerobium noterae</name>
    <dbReference type="NCBI Taxonomy" id="745369"/>
    <lineage>
        <taxon>Bacteria</taxon>
        <taxon>Bacillati</taxon>
        <taxon>Bacillota</taxon>
        <taxon>Clostridia</taxon>
        <taxon>Peptostreptococcales</taxon>
        <taxon>Filifactoraceae</taxon>
        <taxon>Acetoanaerobium</taxon>
    </lineage>
</organism>
<name>A0A1T5BSK8_9FIRM</name>
<protein>
    <submittedName>
        <fullName evidence="2">DNA-binding transcriptional activator of the SARP family</fullName>
    </submittedName>
</protein>
<dbReference type="SUPFAM" id="SSF46894">
    <property type="entry name" value="C-terminal effector domain of the bipartite response regulators"/>
    <property type="match status" value="1"/>
</dbReference>
<dbReference type="PANTHER" id="PTHR35807:SF2">
    <property type="entry name" value="TRANSCRIPTIONAL ACTIVATOR DOMAIN"/>
    <property type="match status" value="1"/>
</dbReference>
<dbReference type="GO" id="GO:0003677">
    <property type="term" value="F:DNA binding"/>
    <property type="evidence" value="ECO:0007669"/>
    <property type="project" value="UniProtKB-KW"/>
</dbReference>
<dbReference type="AlphaFoldDB" id="A0A1T5BSK8"/>
<dbReference type="Gene3D" id="1.10.10.10">
    <property type="entry name" value="Winged helix-like DNA-binding domain superfamily/Winged helix DNA-binding domain"/>
    <property type="match status" value="1"/>
</dbReference>
<dbReference type="InterPro" id="IPR036388">
    <property type="entry name" value="WH-like_DNA-bd_sf"/>
</dbReference>
<dbReference type="InterPro" id="IPR005158">
    <property type="entry name" value="BTAD"/>
</dbReference>
<keyword evidence="2" id="KW-0238">DNA-binding</keyword>
<proteinExistence type="predicted"/>
<dbReference type="SMART" id="SM01043">
    <property type="entry name" value="BTAD"/>
    <property type="match status" value="1"/>
</dbReference>
<feature type="domain" description="Bacterial transcriptional activator" evidence="1">
    <location>
        <begin position="114"/>
        <end position="260"/>
    </location>
</feature>
<keyword evidence="3" id="KW-1185">Reference proteome</keyword>
<dbReference type="InterPro" id="IPR051677">
    <property type="entry name" value="AfsR-DnrI-RedD_regulator"/>
</dbReference>
<dbReference type="OrthoDB" id="142950at2"/>
<dbReference type="Proteomes" id="UP000243406">
    <property type="component" value="Unassembled WGS sequence"/>
</dbReference>
<dbReference type="EMBL" id="FUYN01000003">
    <property type="protein sequence ID" value="SKB50129.1"/>
    <property type="molecule type" value="Genomic_DNA"/>
</dbReference>
<evidence type="ECO:0000313" key="3">
    <source>
        <dbReference type="Proteomes" id="UP000243406"/>
    </source>
</evidence>
<dbReference type="RefSeq" id="WP_079589658.1">
    <property type="nucleotide sequence ID" value="NZ_FUYN01000003.1"/>
</dbReference>
<evidence type="ECO:0000259" key="1">
    <source>
        <dbReference type="SMART" id="SM01043"/>
    </source>
</evidence>
<dbReference type="Gene3D" id="1.25.40.10">
    <property type="entry name" value="Tetratricopeptide repeat domain"/>
    <property type="match status" value="1"/>
</dbReference>
<dbReference type="SUPFAM" id="SSF48452">
    <property type="entry name" value="TPR-like"/>
    <property type="match status" value="1"/>
</dbReference>
<dbReference type="GO" id="GO:0006355">
    <property type="term" value="P:regulation of DNA-templated transcription"/>
    <property type="evidence" value="ECO:0007669"/>
    <property type="project" value="InterPro"/>
</dbReference>
<dbReference type="PANTHER" id="PTHR35807">
    <property type="entry name" value="TRANSCRIPTIONAL REGULATOR REDD-RELATED"/>
    <property type="match status" value="1"/>
</dbReference>
<accession>A0A1T5BSK8</accession>
<reference evidence="3" key="1">
    <citation type="submission" date="2017-02" db="EMBL/GenBank/DDBJ databases">
        <authorList>
            <person name="Varghese N."/>
            <person name="Submissions S."/>
        </authorList>
    </citation>
    <scope>NUCLEOTIDE SEQUENCE [LARGE SCALE GENOMIC DNA]</scope>
    <source>
        <strain evidence="3">ATCC 35199</strain>
    </source>
</reference>
<dbReference type="Pfam" id="PF03704">
    <property type="entry name" value="BTAD"/>
    <property type="match status" value="1"/>
</dbReference>
<gene>
    <name evidence="2" type="ORF">SAMN02745120_1837</name>
</gene>
<sequence>MDLNNGRLEILTFGSFDILIDGESLLTQFGKSQKALSLLKYFISNRGKKIPVNRIIEANFKLYDYTDYNNALRSQVHRLRKIIKDINSKLECEVMRLDFVAGNYVFNLEKEYILDVEIFEDYVCKFSLNPLELEDNFEKISELKTALKLYRGDYIEGAEFYDWIFPLRTHYKRQYLMLFSQYIGHLAKKARYDEVINECESALSINFFDEVIHEYLLEALFKSNKANQALNHYNYVTSRFYTEMNMKPSEKMKEIYQKVQKRENSEYGTDLFTLERTIRLAEQSDGVFFCDKDFFINLYRLELRKKEREIGKTMVGIVTVSAYDLREISEEESVKIVEDIGPVVDKYMRKYDVITKLNKNQFAFMMFNSSEEMIKRINQRMNFLLNQVKKKHRILFTLSCKPIQATDENYNETAF</sequence>